<dbReference type="PROSITE" id="PS51229">
    <property type="entry name" value="DCUN1"/>
    <property type="match status" value="1"/>
</dbReference>
<sequence>MDPKIEQFVGVTGVSHRDARRFLDKYKRVDIAIDAYYNDPNAAAPPRPAAVSTTKLNQLFDQYKDPDSEEITVDGTIKLCEDLRVDPEDVVLLAVAYDLKSPRMGEWSRKGWLEGWKALGADTIPAMQASLTRLRERLGSDSAYFQQVYNYTFDFSRPAGQRSLALDMAQGFWGLLIPHGLEGGAITHIASAQAEEDDVDMTGTGEGWKEAYTQWWFDFLNEKGGKGVSKDTWQMFLEFVRTIDARFETYDAEAAWPSTLDDFVDYAKGRLASGGA</sequence>
<reference evidence="3 4" key="1">
    <citation type="submission" date="2017-04" db="EMBL/GenBank/DDBJ databases">
        <title>Genome Sequence of the Model Brown-Rot Fungus Postia placenta SB12.</title>
        <authorList>
            <consortium name="DOE Joint Genome Institute"/>
            <person name="Gaskell J."/>
            <person name="Kersten P."/>
            <person name="Larrondo L.F."/>
            <person name="Canessa P."/>
            <person name="Martinez D."/>
            <person name="Hibbett D."/>
            <person name="Schmoll M."/>
            <person name="Kubicek C.P."/>
            <person name="Martinez A.T."/>
            <person name="Yadav J."/>
            <person name="Master E."/>
            <person name="Magnuson J.K."/>
            <person name="James T."/>
            <person name="Yaver D."/>
            <person name="Berka R."/>
            <person name="Labutti K."/>
            <person name="Lipzen A."/>
            <person name="Aerts A."/>
            <person name="Barry K."/>
            <person name="Henrissat B."/>
            <person name="Blanchette R."/>
            <person name="Grigoriev I."/>
            <person name="Cullen D."/>
        </authorList>
    </citation>
    <scope>NUCLEOTIDE SEQUENCE [LARGE SCALE GENOMIC DNA]</scope>
    <source>
        <strain evidence="3 4">MAD-698-R-SB12</strain>
    </source>
</reference>
<evidence type="ECO:0000256" key="1">
    <source>
        <dbReference type="RuleBase" id="RU410713"/>
    </source>
</evidence>
<comment type="function">
    <text evidence="1">Neddylation of cullins play an essential role in the regulation of SCF-type complexes activity.</text>
</comment>
<feature type="domain" description="DCUN1" evidence="2">
    <location>
        <begin position="51"/>
        <end position="268"/>
    </location>
</feature>
<dbReference type="InterPro" id="IPR014764">
    <property type="entry name" value="DCN-prot"/>
</dbReference>
<dbReference type="GO" id="GO:0097602">
    <property type="term" value="F:cullin family protein binding"/>
    <property type="evidence" value="ECO:0007669"/>
    <property type="project" value="TreeGrafter"/>
</dbReference>
<dbReference type="InterPro" id="IPR005176">
    <property type="entry name" value="PONY_dom"/>
</dbReference>
<evidence type="ECO:0000313" key="4">
    <source>
        <dbReference type="Proteomes" id="UP000194127"/>
    </source>
</evidence>
<dbReference type="STRING" id="670580.A0A1X6MPF3"/>
<proteinExistence type="predicted"/>
<dbReference type="OrthoDB" id="27198at2759"/>
<dbReference type="GO" id="GO:0000151">
    <property type="term" value="C:ubiquitin ligase complex"/>
    <property type="evidence" value="ECO:0007669"/>
    <property type="project" value="TreeGrafter"/>
</dbReference>
<dbReference type="GO" id="GO:0031624">
    <property type="term" value="F:ubiquitin conjugating enzyme binding"/>
    <property type="evidence" value="ECO:0007669"/>
    <property type="project" value="TreeGrafter"/>
</dbReference>
<dbReference type="GO" id="GO:0032182">
    <property type="term" value="F:ubiquitin-like protein binding"/>
    <property type="evidence" value="ECO:0007669"/>
    <property type="project" value="TreeGrafter"/>
</dbReference>
<dbReference type="Gene3D" id="1.10.238.200">
    <property type="entry name" value="Cullin, PONY binding domain"/>
    <property type="match status" value="1"/>
</dbReference>
<dbReference type="Pfam" id="PF14555">
    <property type="entry name" value="UBA_4"/>
    <property type="match status" value="1"/>
</dbReference>
<evidence type="ECO:0000313" key="3">
    <source>
        <dbReference type="EMBL" id="OSX58013.1"/>
    </source>
</evidence>
<keyword evidence="4" id="KW-1185">Reference proteome</keyword>
<dbReference type="Proteomes" id="UP000194127">
    <property type="component" value="Unassembled WGS sequence"/>
</dbReference>
<dbReference type="GO" id="GO:0045116">
    <property type="term" value="P:protein neddylation"/>
    <property type="evidence" value="ECO:0007669"/>
    <property type="project" value="TreeGrafter"/>
</dbReference>
<dbReference type="AlphaFoldDB" id="A0A1X6MPF3"/>
<dbReference type="Pfam" id="PF03556">
    <property type="entry name" value="Cullin_binding"/>
    <property type="match status" value="1"/>
</dbReference>
<dbReference type="RefSeq" id="XP_024334807.1">
    <property type="nucleotide sequence ID" value="XM_024486897.1"/>
</dbReference>
<dbReference type="GeneID" id="36331846"/>
<evidence type="ECO:0000259" key="2">
    <source>
        <dbReference type="PROSITE" id="PS51229"/>
    </source>
</evidence>
<dbReference type="PANTHER" id="PTHR12281:SF31">
    <property type="entry name" value="DCN1-LIKE PROTEIN 3"/>
    <property type="match status" value="1"/>
</dbReference>
<name>A0A1X6MPF3_9APHY</name>
<organism evidence="3 4">
    <name type="scientific">Postia placenta MAD-698-R-SB12</name>
    <dbReference type="NCBI Taxonomy" id="670580"/>
    <lineage>
        <taxon>Eukaryota</taxon>
        <taxon>Fungi</taxon>
        <taxon>Dikarya</taxon>
        <taxon>Basidiomycota</taxon>
        <taxon>Agaricomycotina</taxon>
        <taxon>Agaricomycetes</taxon>
        <taxon>Polyporales</taxon>
        <taxon>Adustoporiaceae</taxon>
        <taxon>Rhodonia</taxon>
    </lineage>
</organism>
<gene>
    <name evidence="3" type="ORF">POSPLADRAFT_1154953</name>
</gene>
<dbReference type="Gene3D" id="1.10.238.10">
    <property type="entry name" value="EF-hand"/>
    <property type="match status" value="1"/>
</dbReference>
<protein>
    <recommendedName>
        <fullName evidence="1">Defective in cullin neddylation protein</fullName>
    </recommendedName>
</protein>
<dbReference type="PANTHER" id="PTHR12281">
    <property type="entry name" value="RP42 RELATED"/>
    <property type="match status" value="1"/>
</dbReference>
<accession>A0A1X6MPF3</accession>
<dbReference type="EMBL" id="KZ110606">
    <property type="protein sequence ID" value="OSX58013.1"/>
    <property type="molecule type" value="Genomic_DNA"/>
</dbReference>
<dbReference type="InterPro" id="IPR042460">
    <property type="entry name" value="DCN1-like_PONY"/>
</dbReference>